<gene>
    <name evidence="2" type="ORF">CC1G_08386</name>
</gene>
<evidence type="ECO:0000256" key="1">
    <source>
        <dbReference type="SAM" id="MobiDB-lite"/>
    </source>
</evidence>
<organism evidence="2 3">
    <name type="scientific">Coprinopsis cinerea (strain Okayama-7 / 130 / ATCC MYA-4618 / FGSC 9003)</name>
    <name type="common">Inky cap fungus</name>
    <name type="synonym">Hormographiella aspergillata</name>
    <dbReference type="NCBI Taxonomy" id="240176"/>
    <lineage>
        <taxon>Eukaryota</taxon>
        <taxon>Fungi</taxon>
        <taxon>Dikarya</taxon>
        <taxon>Basidiomycota</taxon>
        <taxon>Agaricomycotina</taxon>
        <taxon>Agaricomycetes</taxon>
        <taxon>Agaricomycetidae</taxon>
        <taxon>Agaricales</taxon>
        <taxon>Agaricineae</taxon>
        <taxon>Psathyrellaceae</taxon>
        <taxon>Coprinopsis</taxon>
    </lineage>
</organism>
<feature type="compositionally biased region" description="Low complexity" evidence="1">
    <location>
        <begin position="1"/>
        <end position="13"/>
    </location>
</feature>
<reference evidence="2 3" key="1">
    <citation type="journal article" date="2010" name="Proc. Natl. Acad. Sci. U.S.A.">
        <title>Insights into evolution of multicellular fungi from the assembled chromosomes of the mushroom Coprinopsis cinerea (Coprinus cinereus).</title>
        <authorList>
            <person name="Stajich J.E."/>
            <person name="Wilke S.K."/>
            <person name="Ahren D."/>
            <person name="Au C.H."/>
            <person name="Birren B.W."/>
            <person name="Borodovsky M."/>
            <person name="Burns C."/>
            <person name="Canback B."/>
            <person name="Casselton L.A."/>
            <person name="Cheng C.K."/>
            <person name="Deng J."/>
            <person name="Dietrich F.S."/>
            <person name="Fargo D.C."/>
            <person name="Farman M.L."/>
            <person name="Gathman A.C."/>
            <person name="Goldberg J."/>
            <person name="Guigo R."/>
            <person name="Hoegger P.J."/>
            <person name="Hooker J.B."/>
            <person name="Huggins A."/>
            <person name="James T.Y."/>
            <person name="Kamada T."/>
            <person name="Kilaru S."/>
            <person name="Kodira C."/>
            <person name="Kues U."/>
            <person name="Kupfer D."/>
            <person name="Kwan H.S."/>
            <person name="Lomsadze A."/>
            <person name="Li W."/>
            <person name="Lilly W.W."/>
            <person name="Ma L.J."/>
            <person name="Mackey A.J."/>
            <person name="Manning G."/>
            <person name="Martin F."/>
            <person name="Muraguchi H."/>
            <person name="Natvig D.O."/>
            <person name="Palmerini H."/>
            <person name="Ramesh M.A."/>
            <person name="Rehmeyer C.J."/>
            <person name="Roe B.A."/>
            <person name="Shenoy N."/>
            <person name="Stanke M."/>
            <person name="Ter-Hovhannisyan V."/>
            <person name="Tunlid A."/>
            <person name="Velagapudi R."/>
            <person name="Vision T.J."/>
            <person name="Zeng Q."/>
            <person name="Zolan M.E."/>
            <person name="Pukkila P.J."/>
        </authorList>
    </citation>
    <scope>NUCLEOTIDE SEQUENCE [LARGE SCALE GENOMIC DNA]</scope>
    <source>
        <strain evidence="3">Okayama-7 / 130 / ATCC MYA-4618 / FGSC 9003</strain>
    </source>
</reference>
<keyword evidence="3" id="KW-1185">Reference proteome</keyword>
<evidence type="ECO:0000313" key="2">
    <source>
        <dbReference type="EMBL" id="EAU89904.2"/>
    </source>
</evidence>
<dbReference type="EMBL" id="AACS02000007">
    <property type="protein sequence ID" value="EAU89904.2"/>
    <property type="molecule type" value="Genomic_DNA"/>
</dbReference>
<comment type="caution">
    <text evidence="2">The sequence shown here is derived from an EMBL/GenBank/DDBJ whole genome shotgun (WGS) entry which is preliminary data.</text>
</comment>
<dbReference type="Proteomes" id="UP000001861">
    <property type="component" value="Unassembled WGS sequence"/>
</dbReference>
<dbReference type="HOGENOM" id="CLU_3068593_0_0_1"/>
<dbReference type="VEuPathDB" id="FungiDB:CC1G_08386"/>
<dbReference type="RefSeq" id="XP_001831869.2">
    <property type="nucleotide sequence ID" value="XM_001831817.2"/>
</dbReference>
<protein>
    <submittedName>
        <fullName evidence="2">Uncharacterized protein</fullName>
    </submittedName>
</protein>
<accession>A8NAL7</accession>
<dbReference type="AlphaFoldDB" id="A8NAL7"/>
<dbReference type="KEGG" id="cci:CC1G_08386"/>
<evidence type="ECO:0000313" key="3">
    <source>
        <dbReference type="Proteomes" id="UP000001861"/>
    </source>
</evidence>
<feature type="region of interest" description="Disordered" evidence="1">
    <location>
        <begin position="1"/>
        <end position="53"/>
    </location>
</feature>
<proteinExistence type="predicted"/>
<dbReference type="GeneID" id="6008344"/>
<sequence length="53" mass="5740">MSSSPQSPESVSQRALAEDPNKGRCLSVQNSADPDPILPSNVDDIIPEMYHSE</sequence>
<name>A8NAL7_COPC7</name>
<dbReference type="InParanoid" id="A8NAL7"/>